<dbReference type="AlphaFoldDB" id="A0A0L0F419"/>
<reference evidence="2 3" key="1">
    <citation type="submission" date="2011-02" db="EMBL/GenBank/DDBJ databases">
        <title>The Genome Sequence of Sphaeroforma arctica JP610.</title>
        <authorList>
            <consortium name="The Broad Institute Genome Sequencing Platform"/>
            <person name="Russ C."/>
            <person name="Cuomo C."/>
            <person name="Young S.K."/>
            <person name="Zeng Q."/>
            <person name="Gargeya S."/>
            <person name="Alvarado L."/>
            <person name="Berlin A."/>
            <person name="Chapman S.B."/>
            <person name="Chen Z."/>
            <person name="Freedman E."/>
            <person name="Gellesch M."/>
            <person name="Goldberg J."/>
            <person name="Griggs A."/>
            <person name="Gujja S."/>
            <person name="Heilman E."/>
            <person name="Heiman D."/>
            <person name="Howarth C."/>
            <person name="Mehta T."/>
            <person name="Neiman D."/>
            <person name="Pearson M."/>
            <person name="Roberts A."/>
            <person name="Saif S."/>
            <person name="Shea T."/>
            <person name="Shenoy N."/>
            <person name="Sisk P."/>
            <person name="Stolte C."/>
            <person name="Sykes S."/>
            <person name="White J."/>
            <person name="Yandava C."/>
            <person name="Burger G."/>
            <person name="Gray M.W."/>
            <person name="Holland P.W.H."/>
            <person name="King N."/>
            <person name="Lang F.B.F."/>
            <person name="Roger A.J."/>
            <person name="Ruiz-Trillo I."/>
            <person name="Haas B."/>
            <person name="Nusbaum C."/>
            <person name="Birren B."/>
        </authorList>
    </citation>
    <scope>NUCLEOTIDE SEQUENCE [LARGE SCALE GENOMIC DNA]</scope>
    <source>
        <strain evidence="2 3">JP610</strain>
    </source>
</reference>
<sequence length="64" mass="7433">SILLSNSQPQHRGGTQHVTATEYSKEFHDTAMNGIRKKMDSMTIFQRKDALYKQNDRRAPGRKR</sequence>
<dbReference type="Proteomes" id="UP000054560">
    <property type="component" value="Unassembled WGS sequence"/>
</dbReference>
<gene>
    <name evidence="2" type="ORF">SARC_16544</name>
</gene>
<keyword evidence="3" id="KW-1185">Reference proteome</keyword>
<feature type="region of interest" description="Disordered" evidence="1">
    <location>
        <begin position="1"/>
        <end position="22"/>
    </location>
</feature>
<evidence type="ECO:0000313" key="2">
    <source>
        <dbReference type="EMBL" id="KNC70923.1"/>
    </source>
</evidence>
<protein>
    <submittedName>
        <fullName evidence="2">Uncharacterized protein</fullName>
    </submittedName>
</protein>
<dbReference type="GeneID" id="25917048"/>
<feature type="non-terminal residue" evidence="2">
    <location>
        <position position="1"/>
    </location>
</feature>
<feature type="compositionally biased region" description="Polar residues" evidence="1">
    <location>
        <begin position="1"/>
        <end position="10"/>
    </location>
</feature>
<proteinExistence type="predicted"/>
<dbReference type="RefSeq" id="XP_014144825.1">
    <property type="nucleotide sequence ID" value="XM_014289350.1"/>
</dbReference>
<evidence type="ECO:0000256" key="1">
    <source>
        <dbReference type="SAM" id="MobiDB-lite"/>
    </source>
</evidence>
<organism evidence="2 3">
    <name type="scientific">Sphaeroforma arctica JP610</name>
    <dbReference type="NCBI Taxonomy" id="667725"/>
    <lineage>
        <taxon>Eukaryota</taxon>
        <taxon>Ichthyosporea</taxon>
        <taxon>Ichthyophonida</taxon>
        <taxon>Sphaeroforma</taxon>
    </lineage>
</organism>
<accession>A0A0L0F419</accession>
<name>A0A0L0F419_9EUKA</name>
<dbReference type="EMBL" id="KQ249931">
    <property type="protein sequence ID" value="KNC70923.1"/>
    <property type="molecule type" value="Genomic_DNA"/>
</dbReference>
<evidence type="ECO:0000313" key="3">
    <source>
        <dbReference type="Proteomes" id="UP000054560"/>
    </source>
</evidence>